<dbReference type="Proteomes" id="UP000193785">
    <property type="component" value="Unassembled WGS sequence"/>
</dbReference>
<protein>
    <submittedName>
        <fullName evidence="1">Uncharacterized protein</fullName>
    </submittedName>
</protein>
<dbReference type="EMBL" id="MLJJ01000032">
    <property type="protein sequence ID" value="ORM97111.1"/>
    <property type="molecule type" value="Genomic_DNA"/>
</dbReference>
<evidence type="ECO:0000313" key="2">
    <source>
        <dbReference type="Proteomes" id="UP000193785"/>
    </source>
</evidence>
<keyword evidence="2" id="KW-1185">Reference proteome</keyword>
<comment type="caution">
    <text evidence="1">The sequence shown here is derived from an EMBL/GenBank/DDBJ whole genome shotgun (WGS) entry which is preliminary data.</text>
</comment>
<organism evidence="1 2">
    <name type="scientific">Pantoea septica</name>
    <dbReference type="NCBI Taxonomy" id="472695"/>
    <lineage>
        <taxon>Bacteria</taxon>
        <taxon>Pseudomonadati</taxon>
        <taxon>Pseudomonadota</taxon>
        <taxon>Gammaproteobacteria</taxon>
        <taxon>Enterobacterales</taxon>
        <taxon>Erwiniaceae</taxon>
        <taxon>Pantoea</taxon>
    </lineage>
</organism>
<gene>
    <name evidence="1" type="ORF">HA46_15490</name>
</gene>
<reference evidence="1 2" key="1">
    <citation type="journal article" date="2017" name="Antonie Van Leeuwenhoek">
        <title>Phylogenomic resolution of the bacterial genus Pantoea and its relationship with Erwinia and Tatumella.</title>
        <authorList>
            <person name="Palmer M."/>
            <person name="Steenkamp E.T."/>
            <person name="Coetzee M.P."/>
            <person name="Chan W.Y."/>
            <person name="van Zyl E."/>
            <person name="De Maayer P."/>
            <person name="Coutinho T.A."/>
            <person name="Blom J."/>
            <person name="Smits T.H."/>
            <person name="Duffy B."/>
            <person name="Venter S.N."/>
        </authorList>
    </citation>
    <scope>NUCLEOTIDE SEQUENCE [LARGE SCALE GENOMIC DNA]</scope>
    <source>
        <strain evidence="1 2">LMG 5345</strain>
    </source>
</reference>
<accession>A0ABX3UP52</accession>
<evidence type="ECO:0000313" key="1">
    <source>
        <dbReference type="EMBL" id="ORM97111.1"/>
    </source>
</evidence>
<proteinExistence type="predicted"/>
<dbReference type="RefSeq" id="WP_084885328.1">
    <property type="nucleotide sequence ID" value="NZ_MLJJ01000032.1"/>
</dbReference>
<name>A0ABX3UP52_9GAMM</name>
<sequence>MYKKMRYFMQSMQAYSPFTDKKIACEAFNLNIIQFKAHFINGSAIDSRKWLKNGQAREGFKRKAAAWRQAARRE</sequence>